<gene>
    <name evidence="2" type="ORF">SOCE26_010490</name>
</gene>
<accession>A0A2L0EK50</accession>
<protein>
    <recommendedName>
        <fullName evidence="4">Secreted protein</fullName>
    </recommendedName>
</protein>
<dbReference type="Proteomes" id="UP000238348">
    <property type="component" value="Chromosome"/>
</dbReference>
<dbReference type="AlphaFoldDB" id="A0A2L0EK50"/>
<sequence length="133" mass="13415">MRLVLGVALSCAALMTACSPDLGAVTVPPPGAVAELDNDEETVELTRGIALGFECTFQGAPCAAAAAEIDDPNIASVFPAYVDLLSRDHGNGALPTGKPRAVFVIVGGKAGSTTLQISSDDGDLAFSVTVVDP</sequence>
<organism evidence="2 3">
    <name type="scientific">Sorangium cellulosum</name>
    <name type="common">Polyangium cellulosum</name>
    <dbReference type="NCBI Taxonomy" id="56"/>
    <lineage>
        <taxon>Bacteria</taxon>
        <taxon>Pseudomonadati</taxon>
        <taxon>Myxococcota</taxon>
        <taxon>Polyangia</taxon>
        <taxon>Polyangiales</taxon>
        <taxon>Polyangiaceae</taxon>
        <taxon>Sorangium</taxon>
    </lineage>
</organism>
<evidence type="ECO:0000256" key="1">
    <source>
        <dbReference type="SAM" id="SignalP"/>
    </source>
</evidence>
<proteinExistence type="predicted"/>
<dbReference type="OrthoDB" id="5520161at2"/>
<keyword evidence="1" id="KW-0732">Signal</keyword>
<reference evidence="2 3" key="1">
    <citation type="submission" date="2015-09" db="EMBL/GenBank/DDBJ databases">
        <title>Sorangium comparison.</title>
        <authorList>
            <person name="Zaburannyi N."/>
            <person name="Bunk B."/>
            <person name="Overmann J."/>
            <person name="Mueller R."/>
        </authorList>
    </citation>
    <scope>NUCLEOTIDE SEQUENCE [LARGE SCALE GENOMIC DNA]</scope>
    <source>
        <strain evidence="2 3">So ce26</strain>
    </source>
</reference>
<feature type="chain" id="PRO_5014649226" description="Secreted protein" evidence="1">
    <location>
        <begin position="24"/>
        <end position="133"/>
    </location>
</feature>
<name>A0A2L0EK50_SORCE</name>
<dbReference type="RefSeq" id="WP_104977586.1">
    <property type="nucleotide sequence ID" value="NZ_CP012673.1"/>
</dbReference>
<dbReference type="EMBL" id="CP012673">
    <property type="protein sequence ID" value="AUX39654.1"/>
    <property type="molecule type" value="Genomic_DNA"/>
</dbReference>
<evidence type="ECO:0008006" key="4">
    <source>
        <dbReference type="Google" id="ProtNLM"/>
    </source>
</evidence>
<feature type="signal peptide" evidence="1">
    <location>
        <begin position="1"/>
        <end position="23"/>
    </location>
</feature>
<evidence type="ECO:0000313" key="2">
    <source>
        <dbReference type="EMBL" id="AUX39654.1"/>
    </source>
</evidence>
<evidence type="ECO:0000313" key="3">
    <source>
        <dbReference type="Proteomes" id="UP000238348"/>
    </source>
</evidence>
<dbReference type="PROSITE" id="PS51257">
    <property type="entry name" value="PROKAR_LIPOPROTEIN"/>
    <property type="match status" value="1"/>
</dbReference>